<gene>
    <name evidence="1" type="ORF">EDC28_103269</name>
</gene>
<dbReference type="STRING" id="584787.GCA_001247655_00137"/>
<evidence type="ECO:0000313" key="2">
    <source>
        <dbReference type="Proteomes" id="UP000268033"/>
    </source>
</evidence>
<evidence type="ECO:0000313" key="1">
    <source>
        <dbReference type="EMBL" id="ROQ28676.1"/>
    </source>
</evidence>
<organism evidence="1 2">
    <name type="scientific">Gallaecimonas pentaromativorans</name>
    <dbReference type="NCBI Taxonomy" id="584787"/>
    <lineage>
        <taxon>Bacteria</taxon>
        <taxon>Pseudomonadati</taxon>
        <taxon>Pseudomonadota</taxon>
        <taxon>Gammaproteobacteria</taxon>
        <taxon>Enterobacterales</taxon>
        <taxon>Gallaecimonadaceae</taxon>
        <taxon>Gallaecimonas</taxon>
    </lineage>
</organism>
<dbReference type="RefSeq" id="WP_050657217.1">
    <property type="nucleotide sequence ID" value="NZ_JBLXAC010000001.1"/>
</dbReference>
<protein>
    <submittedName>
        <fullName evidence="1">Uncharacterized protein</fullName>
    </submittedName>
</protein>
<name>A0A3N1PVV7_9GAMM</name>
<dbReference type="EMBL" id="RJUL01000003">
    <property type="protein sequence ID" value="ROQ28676.1"/>
    <property type="molecule type" value="Genomic_DNA"/>
</dbReference>
<dbReference type="AlphaFoldDB" id="A0A3N1PVV7"/>
<keyword evidence="2" id="KW-1185">Reference proteome</keyword>
<dbReference type="OrthoDB" id="7064088at2"/>
<sequence length="66" mass="7480">MVSKDDLSVGMFYKRLNGIGRIIAISEKDEMVTIRDLDHSHTTIAHVSQLDPGLVLDESMMWDCED</sequence>
<reference evidence="1 2" key="1">
    <citation type="submission" date="2018-11" db="EMBL/GenBank/DDBJ databases">
        <title>Genomic Encyclopedia of Type Strains, Phase IV (KMG-IV): sequencing the most valuable type-strain genomes for metagenomic binning, comparative biology and taxonomic classification.</title>
        <authorList>
            <person name="Goeker M."/>
        </authorList>
    </citation>
    <scope>NUCLEOTIDE SEQUENCE [LARGE SCALE GENOMIC DNA]</scope>
    <source>
        <strain evidence="1 2">DSM 21945</strain>
    </source>
</reference>
<dbReference type="Proteomes" id="UP000268033">
    <property type="component" value="Unassembled WGS sequence"/>
</dbReference>
<accession>A0A3N1PVV7</accession>
<proteinExistence type="predicted"/>
<comment type="caution">
    <text evidence="1">The sequence shown here is derived from an EMBL/GenBank/DDBJ whole genome shotgun (WGS) entry which is preliminary data.</text>
</comment>